<feature type="transmembrane region" description="Helical" evidence="7">
    <location>
        <begin position="168"/>
        <end position="189"/>
    </location>
</feature>
<evidence type="ECO:0000259" key="8">
    <source>
        <dbReference type="PROSITE" id="PS50850"/>
    </source>
</evidence>
<evidence type="ECO:0000256" key="4">
    <source>
        <dbReference type="ARBA" id="ARBA00022989"/>
    </source>
</evidence>
<evidence type="ECO:0000256" key="2">
    <source>
        <dbReference type="ARBA" id="ARBA00022448"/>
    </source>
</evidence>
<dbReference type="PANTHER" id="PTHR23523:SF2">
    <property type="entry name" value="2-NITROIMIDAZOLE TRANSPORTER"/>
    <property type="match status" value="1"/>
</dbReference>
<feature type="transmembrane region" description="Helical" evidence="7">
    <location>
        <begin position="243"/>
        <end position="264"/>
    </location>
</feature>
<organism evidence="9 10">
    <name type="scientific">Camelliibacillus cellulosilyticus</name>
    <dbReference type="NCBI Taxonomy" id="2174486"/>
    <lineage>
        <taxon>Bacteria</taxon>
        <taxon>Bacillati</taxon>
        <taxon>Bacillota</taxon>
        <taxon>Bacilli</taxon>
        <taxon>Bacillales</taxon>
        <taxon>Sporolactobacillaceae</taxon>
        <taxon>Camelliibacillus</taxon>
    </lineage>
</organism>
<evidence type="ECO:0000313" key="9">
    <source>
        <dbReference type="EMBL" id="MFC4617681.1"/>
    </source>
</evidence>
<sequence>MKRAERDADFSRKFDGGVPNQMKISGSSLPETRKDKDMKKKALLVIGLCIASLNLRPAINSIAPLLDSIQADLGISATVASLLTSFPVLFMGLFSPVAAKAGSKWGIERIIASALLIIGVGTIIRLFTHSVSFLLATALITGIGIALLGPLLSGFIKQHFPKHVPSLIAVYTVTLSMGAAFSSALSAPLQKQFHSWQGSLGSWAVIAFVAAIIWYLFVNLHVKKSVNTATDVKTKLPWTNSKAWTLTFSFSLMAMLFYSLTAWLPQIIQGIGYTKSYAETSFTIFVAVQIPVNLVLPILLKRLPSRRFWLVTGSLLEVTGLILLMINVEPWIASAFIGIGAGGLFPLNLLLPIDATNNAHDAASWSAMVQSAGYVIGAFGPIILGWIHDASKGFTFAFLG</sequence>
<feature type="compositionally biased region" description="Basic and acidic residues" evidence="6">
    <location>
        <begin position="1"/>
        <end position="15"/>
    </location>
</feature>
<accession>A0ABV9GHB6</accession>
<keyword evidence="5 7" id="KW-0472">Membrane</keyword>
<keyword evidence="4 7" id="KW-1133">Transmembrane helix</keyword>
<keyword evidence="2" id="KW-0813">Transport</keyword>
<evidence type="ECO:0000256" key="3">
    <source>
        <dbReference type="ARBA" id="ARBA00022692"/>
    </source>
</evidence>
<evidence type="ECO:0000313" key="10">
    <source>
        <dbReference type="Proteomes" id="UP001596022"/>
    </source>
</evidence>
<evidence type="ECO:0000256" key="5">
    <source>
        <dbReference type="ARBA" id="ARBA00023136"/>
    </source>
</evidence>
<comment type="caution">
    <text evidence="9">The sequence shown here is derived from an EMBL/GenBank/DDBJ whole genome shotgun (WGS) entry which is preliminary data.</text>
</comment>
<protein>
    <submittedName>
        <fullName evidence="9">CynX/NimT family MFS transporter</fullName>
    </submittedName>
</protein>
<feature type="transmembrane region" description="Helical" evidence="7">
    <location>
        <begin position="110"/>
        <end position="127"/>
    </location>
</feature>
<feature type="transmembrane region" description="Helical" evidence="7">
    <location>
        <begin position="308"/>
        <end position="326"/>
    </location>
</feature>
<comment type="subcellular location">
    <subcellularLocation>
        <location evidence="1">Cell membrane</location>
        <topology evidence="1">Multi-pass membrane protein</topology>
    </subcellularLocation>
</comment>
<reference evidence="10" key="1">
    <citation type="journal article" date="2019" name="Int. J. Syst. Evol. Microbiol.">
        <title>The Global Catalogue of Microorganisms (GCM) 10K type strain sequencing project: providing services to taxonomists for standard genome sequencing and annotation.</title>
        <authorList>
            <consortium name="The Broad Institute Genomics Platform"/>
            <consortium name="The Broad Institute Genome Sequencing Center for Infectious Disease"/>
            <person name="Wu L."/>
            <person name="Ma J."/>
        </authorList>
    </citation>
    <scope>NUCLEOTIDE SEQUENCE [LARGE SCALE GENOMIC DNA]</scope>
    <source>
        <strain evidence="10">CGMCC 1.16306</strain>
    </source>
</reference>
<dbReference type="PROSITE" id="PS50850">
    <property type="entry name" value="MFS"/>
    <property type="match status" value="1"/>
</dbReference>
<evidence type="ECO:0000256" key="6">
    <source>
        <dbReference type="SAM" id="MobiDB-lite"/>
    </source>
</evidence>
<evidence type="ECO:0000256" key="1">
    <source>
        <dbReference type="ARBA" id="ARBA00004651"/>
    </source>
</evidence>
<gene>
    <name evidence="9" type="ORF">ACFO4N_02935</name>
</gene>
<dbReference type="PANTHER" id="PTHR23523">
    <property type="match status" value="1"/>
</dbReference>
<feature type="transmembrane region" description="Helical" evidence="7">
    <location>
        <begin position="75"/>
        <end position="98"/>
    </location>
</feature>
<keyword evidence="10" id="KW-1185">Reference proteome</keyword>
<proteinExistence type="predicted"/>
<dbReference type="InterPro" id="IPR052524">
    <property type="entry name" value="MFS_Cyanate_Porter"/>
</dbReference>
<dbReference type="InterPro" id="IPR036259">
    <property type="entry name" value="MFS_trans_sf"/>
</dbReference>
<name>A0ABV9GHB6_9BACL</name>
<feature type="transmembrane region" description="Helical" evidence="7">
    <location>
        <begin position="332"/>
        <end position="351"/>
    </location>
</feature>
<dbReference type="SUPFAM" id="SSF103473">
    <property type="entry name" value="MFS general substrate transporter"/>
    <property type="match status" value="1"/>
</dbReference>
<dbReference type="EMBL" id="JBHSFW010000001">
    <property type="protein sequence ID" value="MFC4617681.1"/>
    <property type="molecule type" value="Genomic_DNA"/>
</dbReference>
<feature type="region of interest" description="Disordered" evidence="6">
    <location>
        <begin position="1"/>
        <end position="33"/>
    </location>
</feature>
<dbReference type="Proteomes" id="UP001596022">
    <property type="component" value="Unassembled WGS sequence"/>
</dbReference>
<dbReference type="Pfam" id="PF07690">
    <property type="entry name" value="MFS_1"/>
    <property type="match status" value="1"/>
</dbReference>
<dbReference type="InterPro" id="IPR020846">
    <property type="entry name" value="MFS_dom"/>
</dbReference>
<feature type="transmembrane region" description="Helical" evidence="7">
    <location>
        <begin position="133"/>
        <end position="156"/>
    </location>
</feature>
<feature type="transmembrane region" description="Helical" evidence="7">
    <location>
        <begin position="276"/>
        <end position="296"/>
    </location>
</feature>
<dbReference type="InterPro" id="IPR011701">
    <property type="entry name" value="MFS"/>
</dbReference>
<dbReference type="Gene3D" id="1.20.1250.20">
    <property type="entry name" value="MFS general substrate transporter like domains"/>
    <property type="match status" value="1"/>
</dbReference>
<feature type="transmembrane region" description="Helical" evidence="7">
    <location>
        <begin position="42"/>
        <end position="63"/>
    </location>
</feature>
<feature type="domain" description="Major facilitator superfamily (MFS) profile" evidence="8">
    <location>
        <begin position="40"/>
        <end position="400"/>
    </location>
</feature>
<feature type="transmembrane region" description="Helical" evidence="7">
    <location>
        <begin position="201"/>
        <end position="222"/>
    </location>
</feature>
<feature type="transmembrane region" description="Helical" evidence="7">
    <location>
        <begin position="363"/>
        <end position="387"/>
    </location>
</feature>
<evidence type="ECO:0000256" key="7">
    <source>
        <dbReference type="SAM" id="Phobius"/>
    </source>
</evidence>
<keyword evidence="3 7" id="KW-0812">Transmembrane</keyword>